<gene>
    <name evidence="2" type="primary">C19orf57</name>
</gene>
<keyword evidence="1" id="KW-0472">Membrane</keyword>
<name>L8EC49_HUMAN</name>
<reference evidence="2" key="1">
    <citation type="journal article" date="2013" name="PLoS ONE">
        <title>Direct detection of alternative open reading frames translation products in human significantly expands the proteome.</title>
        <authorList>
            <person name="Vanderperre B."/>
            <person name="Lucier J.-F."/>
            <person name="Motard J."/>
            <person name="Tremblay G."/>
            <person name="Vanderperre S."/>
            <person name="Wisztorski M."/>
            <person name="Salzet M."/>
            <person name="Boisvert F.-M."/>
            <person name="Roucou X."/>
        </authorList>
    </citation>
    <scope>NUCLEOTIDE SEQUENCE</scope>
</reference>
<accession>L8EC49</accession>
<evidence type="ECO:0000313" key="2">
    <source>
        <dbReference type="EMBL" id="CCQ42947.1"/>
    </source>
</evidence>
<dbReference type="ChiTaRS" id="C19orf57">
    <property type="organism name" value="human"/>
</dbReference>
<keyword evidence="1" id="KW-0812">Transmembrane</keyword>
<keyword evidence="1" id="KW-1133">Transmembrane helix</keyword>
<dbReference type="AlphaFoldDB" id="L8EC49"/>
<evidence type="ECO:0000256" key="1">
    <source>
        <dbReference type="SAM" id="Phobius"/>
    </source>
</evidence>
<feature type="transmembrane region" description="Helical" evidence="1">
    <location>
        <begin position="15"/>
        <end position="34"/>
    </location>
</feature>
<sequence length="40" mass="4545">MDGSEFVSFLEEKRAPFVFFLPISILFLLGRPIINDSVEA</sequence>
<dbReference type="EMBL" id="HF583450">
    <property type="protein sequence ID" value="CCQ42947.1"/>
    <property type="molecule type" value="Genomic_DNA"/>
</dbReference>
<protein>
    <submittedName>
        <fullName evidence="2">Alternative protein C19orf57</fullName>
    </submittedName>
</protein>
<organism evidence="2">
    <name type="scientific">Homo sapiens</name>
    <name type="common">Human</name>
    <dbReference type="NCBI Taxonomy" id="9606"/>
    <lineage>
        <taxon>Eukaryota</taxon>
        <taxon>Metazoa</taxon>
        <taxon>Chordata</taxon>
        <taxon>Craniata</taxon>
        <taxon>Vertebrata</taxon>
        <taxon>Euteleostomi</taxon>
        <taxon>Mammalia</taxon>
        <taxon>Eutheria</taxon>
        <taxon>Euarchontoglires</taxon>
        <taxon>Primates</taxon>
        <taxon>Haplorrhini</taxon>
        <taxon>Catarrhini</taxon>
        <taxon>Hominidae</taxon>
        <taxon>Homo</taxon>
    </lineage>
</organism>
<proteinExistence type="predicted"/>